<feature type="non-terminal residue" evidence="1">
    <location>
        <position position="1"/>
    </location>
</feature>
<accession>A0A820GG34</accession>
<sequence length="45" mass="5000">MKDTILFAAPITDVMTVLSIVLSRLEQLAQKAEIDEKIAAAEQRK</sequence>
<dbReference type="EMBL" id="CAJOBG010125734">
    <property type="protein sequence ID" value="CAF4793175.1"/>
    <property type="molecule type" value="Genomic_DNA"/>
</dbReference>
<evidence type="ECO:0000313" key="3">
    <source>
        <dbReference type="Proteomes" id="UP000663866"/>
    </source>
</evidence>
<proteinExistence type="predicted"/>
<evidence type="ECO:0000313" key="1">
    <source>
        <dbReference type="EMBL" id="CAF4278952.1"/>
    </source>
</evidence>
<dbReference type="AlphaFoldDB" id="A0A820GG34"/>
<name>A0A820GG34_9BILA</name>
<dbReference type="EMBL" id="CAJOBG010010215">
    <property type="protein sequence ID" value="CAF4278952.1"/>
    <property type="molecule type" value="Genomic_DNA"/>
</dbReference>
<reference evidence="1" key="1">
    <citation type="submission" date="2021-02" db="EMBL/GenBank/DDBJ databases">
        <authorList>
            <person name="Nowell W R."/>
        </authorList>
    </citation>
    <scope>NUCLEOTIDE SEQUENCE</scope>
</reference>
<comment type="caution">
    <text evidence="1">The sequence shown here is derived from an EMBL/GenBank/DDBJ whole genome shotgun (WGS) entry which is preliminary data.</text>
</comment>
<organism evidence="1 3">
    <name type="scientific">Rotaria magnacalcarata</name>
    <dbReference type="NCBI Taxonomy" id="392030"/>
    <lineage>
        <taxon>Eukaryota</taxon>
        <taxon>Metazoa</taxon>
        <taxon>Spiralia</taxon>
        <taxon>Gnathifera</taxon>
        <taxon>Rotifera</taxon>
        <taxon>Eurotatoria</taxon>
        <taxon>Bdelloidea</taxon>
        <taxon>Philodinida</taxon>
        <taxon>Philodinidae</taxon>
        <taxon>Rotaria</taxon>
    </lineage>
</organism>
<evidence type="ECO:0000313" key="2">
    <source>
        <dbReference type="EMBL" id="CAF4793175.1"/>
    </source>
</evidence>
<dbReference type="Proteomes" id="UP000663866">
    <property type="component" value="Unassembled WGS sequence"/>
</dbReference>
<keyword evidence="3" id="KW-1185">Reference proteome</keyword>
<gene>
    <name evidence="1" type="ORF">OVN521_LOCUS30500</name>
    <name evidence="2" type="ORF">OVN521_LOCUS51546</name>
</gene>
<protein>
    <submittedName>
        <fullName evidence="1">Uncharacterized protein</fullName>
    </submittedName>
</protein>